<protein>
    <submittedName>
        <fullName evidence="1">Uncharacterized protein</fullName>
    </submittedName>
</protein>
<feature type="non-terminal residue" evidence="1">
    <location>
        <position position="57"/>
    </location>
</feature>
<keyword evidence="2" id="KW-1185">Reference proteome</keyword>
<dbReference type="Proteomes" id="UP000017836">
    <property type="component" value="Unassembled WGS sequence"/>
</dbReference>
<dbReference type="Gramene" id="ERM95801">
    <property type="protein sequence ID" value="ERM95801"/>
    <property type="gene ID" value="AMTR_s02817p00007570"/>
</dbReference>
<organism evidence="1 2">
    <name type="scientific">Amborella trichopoda</name>
    <dbReference type="NCBI Taxonomy" id="13333"/>
    <lineage>
        <taxon>Eukaryota</taxon>
        <taxon>Viridiplantae</taxon>
        <taxon>Streptophyta</taxon>
        <taxon>Embryophyta</taxon>
        <taxon>Tracheophyta</taxon>
        <taxon>Spermatophyta</taxon>
        <taxon>Magnoliopsida</taxon>
        <taxon>Amborellales</taxon>
        <taxon>Amborellaceae</taxon>
        <taxon>Amborella</taxon>
    </lineage>
</organism>
<dbReference type="HOGENOM" id="CLU_3002587_0_0_1"/>
<reference evidence="2" key="1">
    <citation type="journal article" date="2013" name="Science">
        <title>The Amborella genome and the evolution of flowering plants.</title>
        <authorList>
            <consortium name="Amborella Genome Project"/>
        </authorList>
    </citation>
    <scope>NUCLEOTIDE SEQUENCE [LARGE SCALE GENOMIC DNA]</scope>
</reference>
<gene>
    <name evidence="1" type="ORF">AMTR_s02817p00007570</name>
</gene>
<sequence>MTSSTTRATQKGETILVAFTGEELIESKMVPILTLTQAEKQSSQLSYKLENLNIILS</sequence>
<name>U5CZT8_AMBTC</name>
<evidence type="ECO:0000313" key="2">
    <source>
        <dbReference type="Proteomes" id="UP000017836"/>
    </source>
</evidence>
<accession>U5CZT8</accession>
<proteinExistence type="predicted"/>
<dbReference type="EMBL" id="KI397386">
    <property type="protein sequence ID" value="ERM95801.1"/>
    <property type="molecule type" value="Genomic_DNA"/>
</dbReference>
<dbReference type="AlphaFoldDB" id="U5CZT8"/>
<evidence type="ECO:0000313" key="1">
    <source>
        <dbReference type="EMBL" id="ERM95801.1"/>
    </source>
</evidence>